<keyword evidence="2" id="KW-1185">Reference proteome</keyword>
<proteinExistence type="predicted"/>
<dbReference type="Proteomes" id="UP001229952">
    <property type="component" value="Chromosome"/>
</dbReference>
<sequence>MRARLRGRRADDGTGWLLMPGSDQLALLRRCTEAFRTAMPDREQREFVLGECGESLPALFAADPVAAAEAGLPMTEDGLRAAHTLLVTLLALIPSEQAFMERTGHYRDHTAMVAHGLRRGFAAPPSGRGR</sequence>
<dbReference type="RefSeq" id="WP_306087512.1">
    <property type="nucleotide sequence ID" value="NZ_CP120992.1"/>
</dbReference>
<protein>
    <recommendedName>
        <fullName evidence="3">TetR family transcriptional regulator</fullName>
    </recommendedName>
</protein>
<evidence type="ECO:0008006" key="3">
    <source>
        <dbReference type="Google" id="ProtNLM"/>
    </source>
</evidence>
<accession>A0ABY9I284</accession>
<reference evidence="1 2" key="1">
    <citation type="submission" date="2023-03" db="EMBL/GenBank/DDBJ databases">
        <title>Isolation and description of six Streptomyces strains from soil environments, able to metabolize different microbial glucans.</title>
        <authorList>
            <person name="Widen T."/>
            <person name="Larsbrink J."/>
        </authorList>
    </citation>
    <scope>NUCLEOTIDE SEQUENCE [LARGE SCALE GENOMIC DNA]</scope>
    <source>
        <strain evidence="1 2">Mut2</strain>
    </source>
</reference>
<gene>
    <name evidence="1" type="ORF">P8A22_13800</name>
</gene>
<evidence type="ECO:0000313" key="2">
    <source>
        <dbReference type="Proteomes" id="UP001229952"/>
    </source>
</evidence>
<name>A0ABY9I284_9ACTN</name>
<evidence type="ECO:0000313" key="1">
    <source>
        <dbReference type="EMBL" id="WLQ40968.1"/>
    </source>
</evidence>
<organism evidence="1 2">
    <name type="scientific">Streptomyces laculatispora</name>
    <dbReference type="NCBI Taxonomy" id="887464"/>
    <lineage>
        <taxon>Bacteria</taxon>
        <taxon>Bacillati</taxon>
        <taxon>Actinomycetota</taxon>
        <taxon>Actinomycetes</taxon>
        <taxon>Kitasatosporales</taxon>
        <taxon>Streptomycetaceae</taxon>
        <taxon>Streptomyces</taxon>
    </lineage>
</organism>
<dbReference type="EMBL" id="CP120992">
    <property type="protein sequence ID" value="WLQ40968.1"/>
    <property type="molecule type" value="Genomic_DNA"/>
</dbReference>